<sequence length="393" mass="44959">MTDYWVSTKKHYCEICRCWITGSALDYMMSQNIKNHESSSRHISELRKKLIQSHRNMEEQKKQEAFEAAEIERLNTVTLDGPAVVEQNDIAPPIFYGRRVLNPPVDKDKEAVRLKAALDRALSGQPMEDPDATTKTKWISFIDQNDGTLTYYNNETGFKTKIRPKDFDGSLPTSASSLTSNWVLKFDPSKGCKYYHNVNTGEIRWLENRAQSSSTVINRNNSDVSTINQVKTEIDVPQDKQESQIKNKLEQPESISESVSTTVRVKQEYDEEEPSQSALEGSSSINEQPKVKYAAPEIGQWVPVKPEESAFSHSIVSIEPYLEPPPPREPDILHTIRDATYEMPLLNVDDMQVQEKQVYFKTVPVGSKNIHTIFFRTKEKIQVLRLNLQNEDC</sequence>
<dbReference type="EMBL" id="AAXT01000001">
    <property type="protein sequence ID" value="EDO08411.1"/>
    <property type="molecule type" value="Genomic_DNA"/>
</dbReference>
<feature type="compositionally biased region" description="Basic and acidic residues" evidence="1">
    <location>
        <begin position="236"/>
        <end position="251"/>
    </location>
</feature>
<comment type="caution">
    <text evidence="2">The sequence shown here is derived from an EMBL/GenBank/DDBJ whole genome shotgun (WGS) entry which is preliminary data.</text>
</comment>
<dbReference type="InterPro" id="IPR040023">
    <property type="entry name" value="WBP4"/>
</dbReference>
<evidence type="ECO:0000313" key="2">
    <source>
        <dbReference type="EMBL" id="EDO08411.1"/>
    </source>
</evidence>
<dbReference type="InParanoid" id="A7APC7"/>
<accession>A7APC7</accession>
<dbReference type="PANTHER" id="PTHR13173">
    <property type="entry name" value="WW DOMAIN BINDING PROTEIN 4"/>
    <property type="match status" value="1"/>
</dbReference>
<dbReference type="STRING" id="5865.A7APC7"/>
<evidence type="ECO:0000313" key="3">
    <source>
        <dbReference type="Proteomes" id="UP000002173"/>
    </source>
</evidence>
<dbReference type="AlphaFoldDB" id="A7APC7"/>
<dbReference type="GO" id="GO:0003723">
    <property type="term" value="F:RNA binding"/>
    <property type="evidence" value="ECO:0007669"/>
    <property type="project" value="TreeGrafter"/>
</dbReference>
<feature type="region of interest" description="Disordered" evidence="1">
    <location>
        <begin position="236"/>
        <end position="288"/>
    </location>
</feature>
<dbReference type="Proteomes" id="UP000002173">
    <property type="component" value="Chromosome 3"/>
</dbReference>
<keyword evidence="3" id="KW-1185">Reference proteome</keyword>
<evidence type="ECO:0000256" key="1">
    <source>
        <dbReference type="SAM" id="MobiDB-lite"/>
    </source>
</evidence>
<dbReference type="PANTHER" id="PTHR13173:SF10">
    <property type="entry name" value="WW DOMAIN-BINDING PROTEIN 4"/>
    <property type="match status" value="1"/>
</dbReference>
<evidence type="ECO:0008006" key="4">
    <source>
        <dbReference type="Google" id="ProtNLM"/>
    </source>
</evidence>
<dbReference type="Gene3D" id="2.20.70.10">
    <property type="match status" value="1"/>
</dbReference>
<feature type="compositionally biased region" description="Polar residues" evidence="1">
    <location>
        <begin position="253"/>
        <end position="264"/>
    </location>
</feature>
<dbReference type="OMA" id="HTIFFRT"/>
<organism evidence="2 3">
    <name type="scientific">Babesia bovis</name>
    <dbReference type="NCBI Taxonomy" id="5865"/>
    <lineage>
        <taxon>Eukaryota</taxon>
        <taxon>Sar</taxon>
        <taxon>Alveolata</taxon>
        <taxon>Apicomplexa</taxon>
        <taxon>Aconoidasida</taxon>
        <taxon>Piroplasmida</taxon>
        <taxon>Babesiidae</taxon>
        <taxon>Babesia</taxon>
    </lineage>
</organism>
<protein>
    <recommendedName>
        <fullName evidence="4">Matrin-type domain-containing protein</fullName>
    </recommendedName>
</protein>
<dbReference type="eggNOG" id="KOG0150">
    <property type="taxonomic scope" value="Eukaryota"/>
</dbReference>
<feature type="compositionally biased region" description="Polar residues" evidence="1">
    <location>
        <begin position="275"/>
        <end position="287"/>
    </location>
</feature>
<proteinExistence type="predicted"/>
<reference evidence="2 3" key="1">
    <citation type="journal article" date="2007" name="PLoS Pathog.">
        <title>Genome sequence of Babesia bovis and comparative analysis of apicomplexan hemoprotozoa.</title>
        <authorList>
            <person name="Brayton K.A."/>
            <person name="Lau A.O.T."/>
            <person name="Herndon D.R."/>
            <person name="Hannick L."/>
            <person name="Kappmeyer L.S."/>
            <person name="Berens S.J."/>
            <person name="Bidwell S.L."/>
            <person name="Brown W.C."/>
            <person name="Crabtree J."/>
            <person name="Fadrosh D."/>
            <person name="Feldblum T."/>
            <person name="Forberger H.A."/>
            <person name="Haas B.J."/>
            <person name="Howell J.M."/>
            <person name="Khouri H."/>
            <person name="Koo H."/>
            <person name="Mann D.J."/>
            <person name="Norimine J."/>
            <person name="Paulsen I.T."/>
            <person name="Radune D."/>
            <person name="Ren Q."/>
            <person name="Smith R.K. Jr."/>
            <person name="Suarez C.E."/>
            <person name="White O."/>
            <person name="Wortman J.R."/>
            <person name="Knowles D.P. Jr."/>
            <person name="McElwain T.F."/>
            <person name="Nene V.M."/>
        </authorList>
    </citation>
    <scope>NUCLEOTIDE SEQUENCE [LARGE SCALE GENOMIC DNA]</scope>
    <source>
        <strain evidence="2">T2Bo</strain>
    </source>
</reference>
<dbReference type="GO" id="GO:0071011">
    <property type="term" value="C:precatalytic spliceosome"/>
    <property type="evidence" value="ECO:0007669"/>
    <property type="project" value="TreeGrafter"/>
</dbReference>
<name>A7APC7_BABBO</name>
<dbReference type="GO" id="GO:0000398">
    <property type="term" value="P:mRNA splicing, via spliceosome"/>
    <property type="evidence" value="ECO:0007669"/>
    <property type="project" value="InterPro"/>
</dbReference>
<dbReference type="VEuPathDB" id="PiroplasmaDB:BBOV_III008510"/>
<gene>
    <name evidence="2" type="ORF">BBOV_III008510</name>
</gene>